<evidence type="ECO:0000313" key="11">
    <source>
        <dbReference type="Proteomes" id="UP000257143"/>
    </source>
</evidence>
<feature type="chain" id="PRO_5017763300" description="beta-glucosidase" evidence="7">
    <location>
        <begin position="29"/>
        <end position="657"/>
    </location>
</feature>
<keyword evidence="5" id="KW-0378">Hydrolase</keyword>
<feature type="domain" description="Glycoside hydrolase family 3 C-terminal" evidence="9">
    <location>
        <begin position="463"/>
        <end position="657"/>
    </location>
</feature>
<dbReference type="OrthoDB" id="9805821at2"/>
<dbReference type="SUPFAM" id="SSF51445">
    <property type="entry name" value="(Trans)glycosidases"/>
    <property type="match status" value="1"/>
</dbReference>
<comment type="similarity">
    <text evidence="2">Belongs to the glycosyl hydrolase 3 family.</text>
</comment>
<comment type="caution">
    <text evidence="10">The sequence shown here is derived from an EMBL/GenBank/DDBJ whole genome shotgun (WGS) entry which is preliminary data.</text>
</comment>
<name>A0A3D8PSU4_9BACI</name>
<evidence type="ECO:0000259" key="8">
    <source>
        <dbReference type="Pfam" id="PF00933"/>
    </source>
</evidence>
<feature type="signal peptide" evidence="7">
    <location>
        <begin position="1"/>
        <end position="28"/>
    </location>
</feature>
<dbReference type="PANTHER" id="PTHR30620">
    <property type="entry name" value="PERIPLASMIC BETA-GLUCOSIDASE-RELATED"/>
    <property type="match status" value="1"/>
</dbReference>
<dbReference type="PRINTS" id="PR00133">
    <property type="entry name" value="GLHYDRLASE3"/>
</dbReference>
<dbReference type="AlphaFoldDB" id="A0A3D8PSU4"/>
<reference evidence="11" key="1">
    <citation type="submission" date="2017-11" db="EMBL/GenBank/DDBJ databases">
        <authorList>
            <person name="Zhu W."/>
        </authorList>
    </citation>
    <scope>NUCLEOTIDE SEQUENCE [LARGE SCALE GENOMIC DNA]</scope>
    <source>
        <strain evidence="11">CAU 1183</strain>
    </source>
</reference>
<dbReference type="Gene3D" id="3.40.50.1700">
    <property type="entry name" value="Glycoside hydrolase family 3 C-terminal domain"/>
    <property type="match status" value="2"/>
</dbReference>
<dbReference type="GO" id="GO:0009251">
    <property type="term" value="P:glucan catabolic process"/>
    <property type="evidence" value="ECO:0007669"/>
    <property type="project" value="TreeGrafter"/>
</dbReference>
<dbReference type="InterPro" id="IPR036962">
    <property type="entry name" value="Glyco_hydro_3_N_sf"/>
</dbReference>
<keyword evidence="11" id="KW-1185">Reference proteome</keyword>
<evidence type="ECO:0000313" key="10">
    <source>
        <dbReference type="EMBL" id="RDW18361.1"/>
    </source>
</evidence>
<keyword evidence="4 7" id="KW-0732">Signal</keyword>
<sequence>MVTISRNSIRFIVAILVSMQFFVPQVHAQNNPEVETRNKAILTIGEKRYRDLNDNGKLDPYENWELSIEERIENLLSQMTLEEKVGLMTINEYPEIKDNKLVLPNKFLNQHTRYFIFRGTQGADVITNYNNELQAAAESSRLGIPVVVISNPRNHISGMPNIEESGQFSYWPDTLGFAATRESNLAKEFGQIAAKEWTSTGIRKMYGYSADVATDPLWARVEETFGEHPELVSGMISNIIKGFQGDVLNENSVSLTTRHYPGGGVRTDGKDPHFKEGQSNIYPTPGSLLKYHMPPFQAAIEAETTAMMPYYAFPSNDSAAQNLPPFSAEQQFEEVAFALNENFINGYLRDKLHFLGYVNSDTSAIIDRAWGAQNLSLEERFAKAINAGTNIFSGVPNPDPIISAVNQGLVKEESINRSVKYLLTEMMKLGQFENPYKDPAEALAIANDPVSQEIADEAHRKSVVLLRNDNNLLPLNDEKVKNVKLYVEKFPSGENGEETKKLKARIRNYDKSITIVDSLENATHAFIWVLPWQNLFKNNPTLVIGPDTGIDQVERIMEIQKKIPTITAINMSNPWLIDKIEPNAAAVISTFGVKPEALVDVIRGKFNPTGRLPFTIPATQEAVNNEVGDIPGYDEVPAYTYRDKNGNRYGYNFGLSY</sequence>
<dbReference type="InterPro" id="IPR001764">
    <property type="entry name" value="Glyco_hydro_3_N"/>
</dbReference>
<dbReference type="RefSeq" id="WP_115773540.1">
    <property type="nucleotide sequence ID" value="NZ_PIOC01000017.1"/>
</dbReference>
<accession>A0A3D8PSU4</accession>
<dbReference type="Gene3D" id="3.20.20.300">
    <property type="entry name" value="Glycoside hydrolase, family 3, N-terminal domain"/>
    <property type="match status" value="1"/>
</dbReference>
<evidence type="ECO:0000256" key="6">
    <source>
        <dbReference type="ARBA" id="ARBA00023295"/>
    </source>
</evidence>
<dbReference type="InterPro" id="IPR002772">
    <property type="entry name" value="Glyco_hydro_3_C"/>
</dbReference>
<comment type="catalytic activity">
    <reaction evidence="1">
        <text>Hydrolysis of terminal, non-reducing beta-D-glucosyl residues with release of beta-D-glucose.</text>
        <dbReference type="EC" id="3.2.1.21"/>
    </reaction>
</comment>
<dbReference type="InterPro" id="IPR036881">
    <property type="entry name" value="Glyco_hydro_3_C_sf"/>
</dbReference>
<dbReference type="Pfam" id="PF00933">
    <property type="entry name" value="Glyco_hydro_3"/>
    <property type="match status" value="1"/>
</dbReference>
<dbReference type="InterPro" id="IPR051915">
    <property type="entry name" value="Cellulose_Degrad_GH3"/>
</dbReference>
<organism evidence="10 11">
    <name type="scientific">Oceanobacillus arenosus</name>
    <dbReference type="NCBI Taxonomy" id="1229153"/>
    <lineage>
        <taxon>Bacteria</taxon>
        <taxon>Bacillati</taxon>
        <taxon>Bacillota</taxon>
        <taxon>Bacilli</taxon>
        <taxon>Bacillales</taxon>
        <taxon>Bacillaceae</taxon>
        <taxon>Oceanobacillus</taxon>
    </lineage>
</organism>
<dbReference type="SUPFAM" id="SSF52279">
    <property type="entry name" value="Beta-D-glucan exohydrolase, C-terminal domain"/>
    <property type="match status" value="1"/>
</dbReference>
<protein>
    <recommendedName>
        <fullName evidence="3">beta-glucosidase</fullName>
        <ecNumber evidence="3">3.2.1.21</ecNumber>
    </recommendedName>
</protein>
<evidence type="ECO:0000256" key="7">
    <source>
        <dbReference type="SAM" id="SignalP"/>
    </source>
</evidence>
<dbReference type="GO" id="GO:0008422">
    <property type="term" value="F:beta-glucosidase activity"/>
    <property type="evidence" value="ECO:0007669"/>
    <property type="project" value="UniProtKB-EC"/>
</dbReference>
<gene>
    <name evidence="10" type="ORF">CWR48_12340</name>
</gene>
<evidence type="ECO:0000256" key="4">
    <source>
        <dbReference type="ARBA" id="ARBA00022729"/>
    </source>
</evidence>
<evidence type="ECO:0000256" key="3">
    <source>
        <dbReference type="ARBA" id="ARBA00012744"/>
    </source>
</evidence>
<dbReference type="Proteomes" id="UP000257143">
    <property type="component" value="Unassembled WGS sequence"/>
</dbReference>
<evidence type="ECO:0000259" key="9">
    <source>
        <dbReference type="Pfam" id="PF01915"/>
    </source>
</evidence>
<dbReference type="EMBL" id="PIOC01000017">
    <property type="protein sequence ID" value="RDW18361.1"/>
    <property type="molecule type" value="Genomic_DNA"/>
</dbReference>
<evidence type="ECO:0000256" key="5">
    <source>
        <dbReference type="ARBA" id="ARBA00022801"/>
    </source>
</evidence>
<evidence type="ECO:0000256" key="1">
    <source>
        <dbReference type="ARBA" id="ARBA00000448"/>
    </source>
</evidence>
<dbReference type="PANTHER" id="PTHR30620:SF16">
    <property type="entry name" value="LYSOSOMAL BETA GLUCOSIDASE"/>
    <property type="match status" value="1"/>
</dbReference>
<proteinExistence type="inferred from homology"/>
<dbReference type="Pfam" id="PF01915">
    <property type="entry name" value="Glyco_hydro_3_C"/>
    <property type="match status" value="1"/>
</dbReference>
<dbReference type="EC" id="3.2.1.21" evidence="3"/>
<feature type="domain" description="Glycoside hydrolase family 3 N-terminal" evidence="8">
    <location>
        <begin position="126"/>
        <end position="423"/>
    </location>
</feature>
<dbReference type="InterPro" id="IPR017853">
    <property type="entry name" value="GH"/>
</dbReference>
<keyword evidence="6" id="KW-0326">Glycosidase</keyword>
<evidence type="ECO:0000256" key="2">
    <source>
        <dbReference type="ARBA" id="ARBA00005336"/>
    </source>
</evidence>